<dbReference type="InterPro" id="IPR002048">
    <property type="entry name" value="EF_hand_dom"/>
</dbReference>
<feature type="region of interest" description="Disordered" evidence="8">
    <location>
        <begin position="1"/>
        <end position="21"/>
    </location>
</feature>
<dbReference type="PROSITE" id="PS00018">
    <property type="entry name" value="EF_HAND_1"/>
    <property type="match status" value="1"/>
</dbReference>
<comment type="subcellular location">
    <subcellularLocation>
        <location evidence="1">Cytoplasm</location>
        <location evidence="1">Cytoskeleton</location>
    </subcellularLocation>
</comment>
<dbReference type="AlphaFoldDB" id="A0A1R2BF15"/>
<dbReference type="OrthoDB" id="26525at2759"/>
<name>A0A1R2BF15_9CILI</name>
<keyword evidence="11" id="KW-1185">Reference proteome</keyword>
<dbReference type="Pfam" id="PF13405">
    <property type="entry name" value="EF-hand_6"/>
    <property type="match status" value="1"/>
</dbReference>
<feature type="domain" description="EF-hand" evidence="9">
    <location>
        <begin position="99"/>
        <end position="134"/>
    </location>
</feature>
<dbReference type="GO" id="GO:0005509">
    <property type="term" value="F:calcium ion binding"/>
    <property type="evidence" value="ECO:0007669"/>
    <property type="project" value="InterPro"/>
</dbReference>
<evidence type="ECO:0000256" key="8">
    <source>
        <dbReference type="SAM" id="MobiDB-lite"/>
    </source>
</evidence>
<evidence type="ECO:0000256" key="5">
    <source>
        <dbReference type="ARBA" id="ARBA00022837"/>
    </source>
</evidence>
<organism evidence="10 11">
    <name type="scientific">Stentor coeruleus</name>
    <dbReference type="NCBI Taxonomy" id="5963"/>
    <lineage>
        <taxon>Eukaryota</taxon>
        <taxon>Sar</taxon>
        <taxon>Alveolata</taxon>
        <taxon>Ciliophora</taxon>
        <taxon>Postciliodesmatophora</taxon>
        <taxon>Heterotrichea</taxon>
        <taxon>Heterotrichida</taxon>
        <taxon>Stentoridae</taxon>
        <taxon>Stentor</taxon>
    </lineage>
</organism>
<reference evidence="10 11" key="1">
    <citation type="submission" date="2016-11" db="EMBL/GenBank/DDBJ databases">
        <title>The macronuclear genome of Stentor coeruleus: a giant cell with tiny introns.</title>
        <authorList>
            <person name="Slabodnick M."/>
            <person name="Ruby J.G."/>
            <person name="Reiff S.B."/>
            <person name="Swart E.C."/>
            <person name="Gosai S."/>
            <person name="Prabakaran S."/>
            <person name="Witkowska E."/>
            <person name="Larue G.E."/>
            <person name="Fisher S."/>
            <person name="Freeman R.M."/>
            <person name="Gunawardena J."/>
            <person name="Chu W."/>
            <person name="Stover N.A."/>
            <person name="Gregory B.D."/>
            <person name="Nowacki M."/>
            <person name="Derisi J."/>
            <person name="Roy S.W."/>
            <person name="Marshall W.F."/>
            <person name="Sood P."/>
        </authorList>
    </citation>
    <scope>NUCLEOTIDE SEQUENCE [LARGE SCALE GENOMIC DNA]</scope>
    <source>
        <strain evidence="10">WM001</strain>
    </source>
</reference>
<comment type="similarity">
    <text evidence="2">Belongs to the centrin family.</text>
</comment>
<evidence type="ECO:0000256" key="2">
    <source>
        <dbReference type="ARBA" id="ARBA00005253"/>
    </source>
</evidence>
<dbReference type="GO" id="GO:0016460">
    <property type="term" value="C:myosin II complex"/>
    <property type="evidence" value="ECO:0007669"/>
    <property type="project" value="TreeGrafter"/>
</dbReference>
<keyword evidence="3" id="KW-0963">Cytoplasm</keyword>
<gene>
    <name evidence="10" type="ORF">SteCoe_25537</name>
</gene>
<evidence type="ECO:0000256" key="1">
    <source>
        <dbReference type="ARBA" id="ARBA00004245"/>
    </source>
</evidence>
<proteinExistence type="inferred from homology"/>
<feature type="domain" description="EF-hand" evidence="9">
    <location>
        <begin position="28"/>
        <end position="63"/>
    </location>
</feature>
<sequence length="170" mass="18967">MSKKVLKGKEAPKAQPKKPEVEIKLTEDEIKDCKEAFDLFDLDNSGTIDPKEVQAALNSLGKDQSPTIFRLLAGIEELGAEIDFDSFLGHINERLGNRESKEGVQRILDLFDAEGTGHITLKALTRVARELGESMTEDELAHALERISSLGKPELTFEDFYKVMTKKVYG</sequence>
<dbReference type="InterPro" id="IPR018247">
    <property type="entry name" value="EF_Hand_1_Ca_BS"/>
</dbReference>
<evidence type="ECO:0000313" key="10">
    <source>
        <dbReference type="EMBL" id="OMJ75341.1"/>
    </source>
</evidence>
<dbReference type="Proteomes" id="UP000187209">
    <property type="component" value="Unassembled WGS sequence"/>
</dbReference>
<evidence type="ECO:0000256" key="6">
    <source>
        <dbReference type="ARBA" id="ARBA00023212"/>
    </source>
</evidence>
<protein>
    <recommendedName>
        <fullName evidence="9">EF-hand domain-containing protein</fullName>
    </recommendedName>
</protein>
<evidence type="ECO:0000313" key="11">
    <source>
        <dbReference type="Proteomes" id="UP000187209"/>
    </source>
</evidence>
<dbReference type="Gene3D" id="1.10.238.10">
    <property type="entry name" value="EF-hand"/>
    <property type="match status" value="2"/>
</dbReference>
<dbReference type="InterPro" id="IPR050230">
    <property type="entry name" value="CALM/Myosin/TropC-like"/>
</dbReference>
<evidence type="ECO:0000259" key="9">
    <source>
        <dbReference type="PROSITE" id="PS50222"/>
    </source>
</evidence>
<dbReference type="SUPFAM" id="SSF47473">
    <property type="entry name" value="EF-hand"/>
    <property type="match status" value="1"/>
</dbReference>
<dbReference type="SMART" id="SM00054">
    <property type="entry name" value="EFh"/>
    <property type="match status" value="2"/>
</dbReference>
<comment type="caution">
    <text evidence="10">The sequence shown here is derived from an EMBL/GenBank/DDBJ whole genome shotgun (WGS) entry which is preliminary data.</text>
</comment>
<dbReference type="PROSITE" id="PS50222">
    <property type="entry name" value="EF_HAND_2"/>
    <property type="match status" value="2"/>
</dbReference>
<evidence type="ECO:0000256" key="4">
    <source>
        <dbReference type="ARBA" id="ARBA00022737"/>
    </source>
</evidence>
<feature type="compositionally biased region" description="Basic and acidic residues" evidence="8">
    <location>
        <begin position="7"/>
        <end position="21"/>
    </location>
</feature>
<dbReference type="PANTHER" id="PTHR23048">
    <property type="entry name" value="MYOSIN LIGHT CHAIN 1, 3"/>
    <property type="match status" value="1"/>
</dbReference>
<accession>A0A1R2BF15</accession>
<dbReference type="InterPro" id="IPR011992">
    <property type="entry name" value="EF-hand-dom_pair"/>
</dbReference>
<keyword evidence="5" id="KW-0106">Calcium</keyword>
<dbReference type="FunFam" id="1.10.238.10:FF:000178">
    <property type="entry name" value="Calmodulin-2 A"/>
    <property type="match status" value="1"/>
</dbReference>
<dbReference type="EMBL" id="MPUH01000696">
    <property type="protein sequence ID" value="OMJ75341.1"/>
    <property type="molecule type" value="Genomic_DNA"/>
</dbReference>
<keyword evidence="4" id="KW-0677">Repeat</keyword>
<comment type="function">
    <text evidence="7">Plays a fundamental role in microtubule organizing center structure and function. Component of the infraciliary lattice (ICL) and the ciliary basal bodies.</text>
</comment>
<keyword evidence="6" id="KW-0206">Cytoskeleton</keyword>
<evidence type="ECO:0000256" key="3">
    <source>
        <dbReference type="ARBA" id="ARBA00022490"/>
    </source>
</evidence>
<dbReference type="PANTHER" id="PTHR23048:SF59">
    <property type="entry name" value="EF-HAND SUPERFAMILY PROTEIN"/>
    <property type="match status" value="1"/>
</dbReference>
<evidence type="ECO:0000256" key="7">
    <source>
        <dbReference type="ARBA" id="ARBA00025692"/>
    </source>
</evidence>